<keyword evidence="1" id="KW-1133">Transmembrane helix</keyword>
<sequence length="385" mass="43322">MFRRKKKTYQKFQNFTMKSLFALLISVSFIIATAAKTGHVITFRSPSLYPESFTWDPKSHNFIIGGTRHQKLLSISESGVAETLISDTDLPENSSFLGLAIDRRNNRLLACIHRTPTATHPSPFNALAAYDLKSRRRIFLTPLLDKNDQNPIATVTEIVHPAAANDVAVDSSGNAYVTNSDGDFIWKVNIDGEGSIFSRSEIFKSHPVDLTVDYHKCGLNGIVFISDGYLLVVQSNTGKMYKVNVNDGTAKTVNLNRDLTAGDGIAVRSDGVVLVVSQYKLYYIKSENNWDEGVVFDETTLDVEGFATAVVVGNRKRAYVLYGHLIEGITGNGNREEFNIVEIEENEDKEDNIWLFVLIGFGFTYFLFWRFQMRRLVQNMDKRVT</sequence>
<dbReference type="SUPFAM" id="SSF101898">
    <property type="entry name" value="NHL repeat"/>
    <property type="match status" value="1"/>
</dbReference>
<dbReference type="GeneID" id="107016087"/>
<keyword evidence="3" id="KW-1185">Reference proteome</keyword>
<dbReference type="PANTHER" id="PTHR31460">
    <property type="match status" value="1"/>
</dbReference>
<dbReference type="Proteomes" id="UP000694930">
    <property type="component" value="Chromosome 4"/>
</dbReference>
<proteinExistence type="predicted"/>
<dbReference type="Gene3D" id="2.120.10.30">
    <property type="entry name" value="TolB, C-terminal domain"/>
    <property type="match status" value="1"/>
</dbReference>
<dbReference type="InterPro" id="IPR013658">
    <property type="entry name" value="SGL"/>
</dbReference>
<keyword evidence="1" id="KW-0472">Membrane</keyword>
<name>A0ABM1GJV1_SOLPN</name>
<protein>
    <submittedName>
        <fullName evidence="4">Uncharacterized protein LOC107016087</fullName>
    </submittedName>
</protein>
<evidence type="ECO:0000259" key="2">
    <source>
        <dbReference type="Pfam" id="PF08450"/>
    </source>
</evidence>
<dbReference type="PANTHER" id="PTHR31460:SF5">
    <property type="entry name" value="SMP-30_GLUCONOLACTONASE_LRE-LIKE REGION DOMAIN-CONTAINING PROTEIN"/>
    <property type="match status" value="1"/>
</dbReference>
<reference evidence="3" key="1">
    <citation type="journal article" date="2014" name="Nat. Genet.">
        <title>The genome of the stress-tolerant wild tomato species Solanum pennellii.</title>
        <authorList>
            <person name="Bolger A."/>
            <person name="Scossa F."/>
            <person name="Bolger M.E."/>
            <person name="Lanz C."/>
            <person name="Maumus F."/>
            <person name="Tohge T."/>
            <person name="Quesneville H."/>
            <person name="Alseekh S."/>
            <person name="Sorensen I."/>
            <person name="Lichtenstein G."/>
            <person name="Fich E.A."/>
            <person name="Conte M."/>
            <person name="Keller H."/>
            <person name="Schneeberger K."/>
            <person name="Schwacke R."/>
            <person name="Ofner I."/>
            <person name="Vrebalov J."/>
            <person name="Xu Y."/>
            <person name="Osorio S."/>
            <person name="Aflitos S.A."/>
            <person name="Schijlen E."/>
            <person name="Jimenez-Gomez J.M."/>
            <person name="Ryngajllo M."/>
            <person name="Kimura S."/>
            <person name="Kumar R."/>
            <person name="Koenig D."/>
            <person name="Headland L.R."/>
            <person name="Maloof J.N."/>
            <person name="Sinha N."/>
            <person name="van Ham R.C."/>
            <person name="Lankhorst R.K."/>
            <person name="Mao L."/>
            <person name="Vogel A."/>
            <person name="Arsova B."/>
            <person name="Panstruga R."/>
            <person name="Fei Z."/>
            <person name="Rose J.K."/>
            <person name="Zamir D."/>
            <person name="Carrari F."/>
            <person name="Giovannoni J.J."/>
            <person name="Weigel D."/>
            <person name="Usadel B."/>
            <person name="Fernie A.R."/>
        </authorList>
    </citation>
    <scope>NUCLEOTIDE SEQUENCE [LARGE SCALE GENOMIC DNA]</scope>
    <source>
        <strain evidence="3">cv. LA0716</strain>
    </source>
</reference>
<evidence type="ECO:0000256" key="1">
    <source>
        <dbReference type="SAM" id="Phobius"/>
    </source>
</evidence>
<gene>
    <name evidence="4" type="primary">LOC107016087</name>
</gene>
<dbReference type="InterPro" id="IPR011042">
    <property type="entry name" value="6-blade_b-propeller_TolB-like"/>
</dbReference>
<reference evidence="4" key="2">
    <citation type="submission" date="2025-08" db="UniProtKB">
        <authorList>
            <consortium name="RefSeq"/>
        </authorList>
    </citation>
    <scope>IDENTIFICATION</scope>
</reference>
<evidence type="ECO:0000313" key="3">
    <source>
        <dbReference type="Proteomes" id="UP000694930"/>
    </source>
</evidence>
<dbReference type="InterPro" id="IPR053224">
    <property type="entry name" value="Sensory_adhesion_molecule"/>
</dbReference>
<keyword evidence="1" id="KW-0812">Transmembrane</keyword>
<dbReference type="Pfam" id="PF08450">
    <property type="entry name" value="SGL"/>
    <property type="match status" value="1"/>
</dbReference>
<dbReference type="RefSeq" id="XP_015072054.1">
    <property type="nucleotide sequence ID" value="XM_015216568.2"/>
</dbReference>
<evidence type="ECO:0000313" key="4">
    <source>
        <dbReference type="RefSeq" id="XP_015072054.1"/>
    </source>
</evidence>
<accession>A0ABM1GJV1</accession>
<feature type="transmembrane region" description="Helical" evidence="1">
    <location>
        <begin position="353"/>
        <end position="371"/>
    </location>
</feature>
<feature type="domain" description="SMP-30/Gluconolactonase/LRE-like region" evidence="2">
    <location>
        <begin position="50"/>
        <end position="276"/>
    </location>
</feature>
<organism evidence="3 4">
    <name type="scientific">Solanum pennellii</name>
    <name type="common">Tomato</name>
    <name type="synonym">Lycopersicon pennellii</name>
    <dbReference type="NCBI Taxonomy" id="28526"/>
    <lineage>
        <taxon>Eukaryota</taxon>
        <taxon>Viridiplantae</taxon>
        <taxon>Streptophyta</taxon>
        <taxon>Embryophyta</taxon>
        <taxon>Tracheophyta</taxon>
        <taxon>Spermatophyta</taxon>
        <taxon>Magnoliopsida</taxon>
        <taxon>eudicotyledons</taxon>
        <taxon>Gunneridae</taxon>
        <taxon>Pentapetalae</taxon>
        <taxon>asterids</taxon>
        <taxon>lamiids</taxon>
        <taxon>Solanales</taxon>
        <taxon>Solanaceae</taxon>
        <taxon>Solanoideae</taxon>
        <taxon>Solaneae</taxon>
        <taxon>Solanum</taxon>
        <taxon>Solanum subgen. Lycopersicon</taxon>
    </lineage>
</organism>